<keyword evidence="3" id="KW-1185">Reference proteome</keyword>
<dbReference type="Proteomes" id="UP000696294">
    <property type="component" value="Unassembled WGS sequence"/>
</dbReference>
<dbReference type="Pfam" id="PF00583">
    <property type="entry name" value="Acetyltransf_1"/>
    <property type="match status" value="1"/>
</dbReference>
<sequence>MIMSRGQHITLRPATTQDVPALLALMDSILTWLVAQGRPQQWGTVPFSRIPGFPHLFASWVSQGAITTAQRDDSCVGLLALAQAPPPHIPPELIPADALFIHTVMSARGASGRGVGQALLHEADRQARARGAPALGLDHWAGSTELDRIYDKHGFTKTGEYQNTEDGRTTRNTVRVRRLLTEPSERL</sequence>
<gene>
    <name evidence="2" type="ORF">HCN51_16080</name>
</gene>
<evidence type="ECO:0000259" key="1">
    <source>
        <dbReference type="PROSITE" id="PS51186"/>
    </source>
</evidence>
<comment type="caution">
    <text evidence="2">The sequence shown here is derived from an EMBL/GenBank/DDBJ whole genome shotgun (WGS) entry which is preliminary data.</text>
</comment>
<dbReference type="InterPro" id="IPR016181">
    <property type="entry name" value="Acyl_CoA_acyltransferase"/>
</dbReference>
<dbReference type="EMBL" id="JAATEP010000010">
    <property type="protein sequence ID" value="NJP90959.1"/>
    <property type="molecule type" value="Genomic_DNA"/>
</dbReference>
<feature type="domain" description="N-acetyltransferase" evidence="1">
    <location>
        <begin position="9"/>
        <end position="181"/>
    </location>
</feature>
<name>A0ABX1B3Q9_9ACTN</name>
<evidence type="ECO:0000313" key="3">
    <source>
        <dbReference type="Proteomes" id="UP000696294"/>
    </source>
</evidence>
<dbReference type="CDD" id="cd04301">
    <property type="entry name" value="NAT_SF"/>
    <property type="match status" value="1"/>
</dbReference>
<organism evidence="2 3">
    <name type="scientific">Nonomuraea composti</name>
    <dbReference type="NCBI Taxonomy" id="2720023"/>
    <lineage>
        <taxon>Bacteria</taxon>
        <taxon>Bacillati</taxon>
        <taxon>Actinomycetota</taxon>
        <taxon>Actinomycetes</taxon>
        <taxon>Streptosporangiales</taxon>
        <taxon>Streptosporangiaceae</taxon>
        <taxon>Nonomuraea</taxon>
    </lineage>
</organism>
<dbReference type="InterPro" id="IPR000182">
    <property type="entry name" value="GNAT_dom"/>
</dbReference>
<proteinExistence type="predicted"/>
<protein>
    <submittedName>
        <fullName evidence="2">GNAT family N-acetyltransferase</fullName>
    </submittedName>
</protein>
<evidence type="ECO:0000313" key="2">
    <source>
        <dbReference type="EMBL" id="NJP90959.1"/>
    </source>
</evidence>
<reference evidence="2 3" key="1">
    <citation type="submission" date="2020-03" db="EMBL/GenBank/DDBJ databases">
        <title>WGS of actinomycetes isolated from Thailand.</title>
        <authorList>
            <person name="Thawai C."/>
        </authorList>
    </citation>
    <scope>NUCLEOTIDE SEQUENCE [LARGE SCALE GENOMIC DNA]</scope>
    <source>
        <strain evidence="2 3">FMUSA5-5</strain>
    </source>
</reference>
<dbReference type="SUPFAM" id="SSF55729">
    <property type="entry name" value="Acyl-CoA N-acyltransferases (Nat)"/>
    <property type="match status" value="1"/>
</dbReference>
<accession>A0ABX1B3Q9</accession>
<dbReference type="Gene3D" id="3.40.630.30">
    <property type="match status" value="1"/>
</dbReference>
<dbReference type="PROSITE" id="PS51186">
    <property type="entry name" value="GNAT"/>
    <property type="match status" value="1"/>
</dbReference>